<evidence type="ECO:0000313" key="6">
    <source>
        <dbReference type="EMBL" id="KAK7910183.1"/>
    </source>
</evidence>
<name>A0AAW0P5N0_9GOBI</name>
<dbReference type="SMART" id="SM00811">
    <property type="entry name" value="Alpha_kinase"/>
    <property type="match status" value="1"/>
</dbReference>
<dbReference type="GO" id="GO:0045087">
    <property type="term" value="P:innate immune response"/>
    <property type="evidence" value="ECO:0007669"/>
    <property type="project" value="TreeGrafter"/>
</dbReference>
<dbReference type="PROSITE" id="PS51158">
    <property type="entry name" value="ALPHA_KINASE"/>
    <property type="match status" value="1"/>
</dbReference>
<dbReference type="AlphaFoldDB" id="A0AAW0P5N0"/>
<dbReference type="Gene3D" id="3.20.200.10">
    <property type="entry name" value="MHCK/EF2 kinase"/>
    <property type="match status" value="1"/>
</dbReference>
<evidence type="ECO:0000256" key="2">
    <source>
        <dbReference type="ARBA" id="ARBA00022679"/>
    </source>
</evidence>
<keyword evidence="7" id="KW-1185">Reference proteome</keyword>
<dbReference type="GO" id="GO:0005524">
    <property type="term" value="F:ATP binding"/>
    <property type="evidence" value="ECO:0007669"/>
    <property type="project" value="InterPro"/>
</dbReference>
<dbReference type="SUPFAM" id="SSF56112">
    <property type="entry name" value="Protein kinase-like (PK-like)"/>
    <property type="match status" value="1"/>
</dbReference>
<dbReference type="PANTHER" id="PTHR46747:SF1">
    <property type="entry name" value="ALPHA-PROTEIN KINASE 1"/>
    <property type="match status" value="1"/>
</dbReference>
<evidence type="ECO:0000256" key="3">
    <source>
        <dbReference type="ARBA" id="ARBA00022777"/>
    </source>
</evidence>
<feature type="region of interest" description="Disordered" evidence="4">
    <location>
        <begin position="977"/>
        <end position="997"/>
    </location>
</feature>
<dbReference type="GO" id="GO:0002753">
    <property type="term" value="P:cytoplasmic pattern recognition receptor signaling pathway"/>
    <property type="evidence" value="ECO:0007669"/>
    <property type="project" value="TreeGrafter"/>
</dbReference>
<keyword evidence="3" id="KW-0418">Kinase</keyword>
<dbReference type="GO" id="GO:0004674">
    <property type="term" value="F:protein serine/threonine kinase activity"/>
    <property type="evidence" value="ECO:0007669"/>
    <property type="project" value="UniProtKB-KW"/>
</dbReference>
<accession>A0AAW0P5N0</accession>
<dbReference type="InterPro" id="IPR011009">
    <property type="entry name" value="Kinase-like_dom_sf"/>
</dbReference>
<dbReference type="Proteomes" id="UP001460270">
    <property type="component" value="Unassembled WGS sequence"/>
</dbReference>
<evidence type="ECO:0000256" key="4">
    <source>
        <dbReference type="SAM" id="MobiDB-lite"/>
    </source>
</evidence>
<dbReference type="InterPro" id="IPR043529">
    <property type="entry name" value="ALPK1"/>
</dbReference>
<dbReference type="InterPro" id="IPR004166">
    <property type="entry name" value="a-kinase_dom"/>
</dbReference>
<protein>
    <recommendedName>
        <fullName evidence="5">Alpha-type protein kinase domain-containing protein</fullName>
    </recommendedName>
</protein>
<evidence type="ECO:0000256" key="1">
    <source>
        <dbReference type="ARBA" id="ARBA00022527"/>
    </source>
</evidence>
<sequence>MDSQEVGRLLQECVEEVEKQRDTKDQQKTATEEQRQVYRSCRDALCVELSSLLQEAEQMQWPFVPERWQYKQSVEAKDKTNLSDLIQKHLQPLLALLKASIQSQEALCALAVVFLVDRFLYWTDESSRLLKITKLLHKLHPEAPVAPQLVIRQARVYLNSGKLQKAEYILSGLISNSGATGCWVYHSDSDRALVQAVCVQVRGMILQKLGLWLEAAELIWASVVGYYSLPKPDKKGIGTSLGLLANILVSMSDEDFSAFKANPDIDLSLLGDISHRLLSAAQAAKIAVVFSQYTSLYVLTNAVSQGTSLLTYSFSIHCPSSQRRFYLLQAREAFEIGLLTKSSTETVTSIQELHTFLKAAYSLAITQKWLGANPAIVNQAKQACKEALGHFYNYCNAQNQDRDALCSDIMQLIGKVKDFLQVSSFANSDKQSFIPDSYRNIKEPPVDFNLEKFAKIILKFKKFHATLCEMNRHCKSANGEQAKFCITALGTTIETVNPECSTQASLHNASKSSSDDLGSSWNKISLSNSPRFSSGSAKIQSLPTTETDDGKVNLCSGSLAKSATSSNASPHSWNFHMIQAALETLDTESENEKPILSLSDSCGSNSSWEKLSADMNFPRNKPMLAKIGSKSSESSEGLFHLETLDSETPESLHSNSNNGFPNISTGNPLVAAKPNLIQANQCASTETSTDSSFEMVEHAKIEDQADLTSKNEQRNVLKEDKNNLCFNCLNGSFDKSSEGKYNLSELDYNALLAGICHQCLLRRLHSETSFQLKEHKMAYSVLNLSLLHFYLFFNLSAGLHLKFSKTTGLWTARETCVYIGEDMGLKGKQRAALWVQFLHQEERLSSYVGKDYLKPRQLEFHLKDVERQMTAQFYVTQFNKSLYERELMAQIFFIPSEALLILEENQIVGCVSVEPYMLGDFVKLTNNTVKKEKRFQATEYGLAFGHFTYLISGGQEVVVDLQGWVTANGKGLTYLTDPQIHSTKTPKGPSNPLQREA</sequence>
<dbReference type="EMBL" id="JBBPFD010000010">
    <property type="protein sequence ID" value="KAK7910183.1"/>
    <property type="molecule type" value="Genomic_DNA"/>
</dbReference>
<keyword evidence="1" id="KW-0723">Serine/threonine-protein kinase</keyword>
<proteinExistence type="predicted"/>
<organism evidence="6 7">
    <name type="scientific">Mugilogobius chulae</name>
    <name type="common">yellowstripe goby</name>
    <dbReference type="NCBI Taxonomy" id="88201"/>
    <lineage>
        <taxon>Eukaryota</taxon>
        <taxon>Metazoa</taxon>
        <taxon>Chordata</taxon>
        <taxon>Craniata</taxon>
        <taxon>Vertebrata</taxon>
        <taxon>Euteleostomi</taxon>
        <taxon>Actinopterygii</taxon>
        <taxon>Neopterygii</taxon>
        <taxon>Teleostei</taxon>
        <taxon>Neoteleostei</taxon>
        <taxon>Acanthomorphata</taxon>
        <taxon>Gobiaria</taxon>
        <taxon>Gobiiformes</taxon>
        <taxon>Gobioidei</taxon>
        <taxon>Gobiidae</taxon>
        <taxon>Gobionellinae</taxon>
        <taxon>Mugilogobius</taxon>
    </lineage>
</organism>
<dbReference type="Pfam" id="PF02816">
    <property type="entry name" value="Alpha_kinase"/>
    <property type="match status" value="1"/>
</dbReference>
<dbReference type="GO" id="GO:0005929">
    <property type="term" value="C:cilium"/>
    <property type="evidence" value="ECO:0007669"/>
    <property type="project" value="TreeGrafter"/>
</dbReference>
<comment type="caution">
    <text evidence="6">The sequence shown here is derived from an EMBL/GenBank/DDBJ whole genome shotgun (WGS) entry which is preliminary data.</text>
</comment>
<gene>
    <name evidence="6" type="ORF">WMY93_014867</name>
</gene>
<evidence type="ECO:0000259" key="5">
    <source>
        <dbReference type="PROSITE" id="PS51158"/>
    </source>
</evidence>
<dbReference type="GO" id="GO:0048029">
    <property type="term" value="F:monosaccharide binding"/>
    <property type="evidence" value="ECO:0007669"/>
    <property type="project" value="TreeGrafter"/>
</dbReference>
<keyword evidence="2" id="KW-0808">Transferase</keyword>
<feature type="domain" description="Alpha-type protein kinase" evidence="5">
    <location>
        <begin position="802"/>
        <end position="997"/>
    </location>
</feature>
<evidence type="ECO:0000313" key="7">
    <source>
        <dbReference type="Proteomes" id="UP001460270"/>
    </source>
</evidence>
<dbReference type="PANTHER" id="PTHR46747">
    <property type="entry name" value="ALPHA-PROTEIN KINASE 1"/>
    <property type="match status" value="1"/>
</dbReference>
<reference evidence="7" key="1">
    <citation type="submission" date="2024-04" db="EMBL/GenBank/DDBJ databases">
        <title>Salinicola lusitanus LLJ914,a marine bacterium isolated from the Okinawa Trough.</title>
        <authorList>
            <person name="Li J."/>
        </authorList>
    </citation>
    <scope>NUCLEOTIDE SEQUENCE [LARGE SCALE GENOMIC DNA]</scope>
</reference>